<proteinExistence type="inferred from homology"/>
<evidence type="ECO:0000256" key="3">
    <source>
        <dbReference type="SAM" id="SignalP"/>
    </source>
</evidence>
<gene>
    <name evidence="5" type="primary">LOC108732674</name>
</gene>
<accession>A0A1W4W4P1</accession>
<dbReference type="InterPro" id="IPR004911">
    <property type="entry name" value="Interferon-induced_GILT"/>
</dbReference>
<comment type="similarity">
    <text evidence="1">Belongs to the GILT family.</text>
</comment>
<dbReference type="AlphaFoldDB" id="A0A1W4W4P1"/>
<feature type="signal peptide" evidence="3">
    <location>
        <begin position="1"/>
        <end position="24"/>
    </location>
</feature>
<keyword evidence="2" id="KW-0325">Glycoprotein</keyword>
<dbReference type="KEGG" id="apln:108732674"/>
<sequence length="251" mass="28171">MMVGKSSFIFFASIALFFASTVQAQHEDHMVYVDVYYESLCPDSIKFFTKQLYPSLQTNLSHFVNLTLLPYGKSDYTTVQNQLEFTCHHGPFECEGNKIQACALALIEKGQPSEGLGYNRITVGFINCLMDKVDRQTSNTTFPLKECAEINQVTNYVDIDNCAHHVDGSKHLSTLGELTKNLKPPLTSVPTIVFNKQYRKEDSDLAQENFVRALCQYIHHDKPAECSGSSGLKTSFTILVLLVSLAFAKLF</sequence>
<dbReference type="FunCoup" id="A0A1W4W4P1">
    <property type="interactions" value="194"/>
</dbReference>
<dbReference type="Pfam" id="PF03227">
    <property type="entry name" value="GILT"/>
    <property type="match status" value="1"/>
</dbReference>
<keyword evidence="4" id="KW-1185">Reference proteome</keyword>
<dbReference type="STRING" id="224129.A0A1W4W4P1"/>
<reference evidence="5" key="1">
    <citation type="submission" date="2025-08" db="UniProtKB">
        <authorList>
            <consortium name="RefSeq"/>
        </authorList>
    </citation>
    <scope>IDENTIFICATION</scope>
    <source>
        <tissue evidence="5">Entire body</tissue>
    </source>
</reference>
<dbReference type="RefSeq" id="XP_018319116.1">
    <property type="nucleotide sequence ID" value="XM_018463614.2"/>
</dbReference>
<protein>
    <submittedName>
        <fullName evidence="5">GILT-like protein 1 isoform X1</fullName>
    </submittedName>
</protein>
<organism evidence="4 5">
    <name type="scientific">Agrilus planipennis</name>
    <name type="common">Emerald ash borer</name>
    <name type="synonym">Agrilus marcopoli</name>
    <dbReference type="NCBI Taxonomy" id="224129"/>
    <lineage>
        <taxon>Eukaryota</taxon>
        <taxon>Metazoa</taxon>
        <taxon>Ecdysozoa</taxon>
        <taxon>Arthropoda</taxon>
        <taxon>Hexapoda</taxon>
        <taxon>Insecta</taxon>
        <taxon>Pterygota</taxon>
        <taxon>Neoptera</taxon>
        <taxon>Endopterygota</taxon>
        <taxon>Coleoptera</taxon>
        <taxon>Polyphaga</taxon>
        <taxon>Elateriformia</taxon>
        <taxon>Buprestoidea</taxon>
        <taxon>Buprestidae</taxon>
        <taxon>Agrilinae</taxon>
        <taxon>Agrilus</taxon>
    </lineage>
</organism>
<dbReference type="Proteomes" id="UP000192223">
    <property type="component" value="Unplaced"/>
</dbReference>
<name>A0A1W4W4P1_AGRPL</name>
<evidence type="ECO:0000313" key="4">
    <source>
        <dbReference type="Proteomes" id="UP000192223"/>
    </source>
</evidence>
<keyword evidence="3" id="KW-0732">Signal</keyword>
<dbReference type="PANTHER" id="PTHR13234">
    <property type="entry name" value="GAMMA-INTERFERON INDUCIBLE LYSOSOMAL THIOL REDUCTASE GILT"/>
    <property type="match status" value="1"/>
</dbReference>
<dbReference type="PANTHER" id="PTHR13234:SF69">
    <property type="entry name" value="GILT-LIKE PROTEIN 1"/>
    <property type="match status" value="1"/>
</dbReference>
<feature type="chain" id="PRO_5010746500" evidence="3">
    <location>
        <begin position="25"/>
        <end position="251"/>
    </location>
</feature>
<evidence type="ECO:0000313" key="5">
    <source>
        <dbReference type="RefSeq" id="XP_018319116.1"/>
    </source>
</evidence>
<dbReference type="InParanoid" id="A0A1W4W4P1"/>
<dbReference type="GeneID" id="108732674"/>
<dbReference type="OrthoDB" id="958254at2759"/>
<evidence type="ECO:0000256" key="1">
    <source>
        <dbReference type="ARBA" id="ARBA00005679"/>
    </source>
</evidence>
<dbReference type="GO" id="GO:0016671">
    <property type="term" value="F:oxidoreductase activity, acting on a sulfur group of donors, disulfide as acceptor"/>
    <property type="evidence" value="ECO:0007669"/>
    <property type="project" value="InterPro"/>
</dbReference>
<evidence type="ECO:0000256" key="2">
    <source>
        <dbReference type="ARBA" id="ARBA00023180"/>
    </source>
</evidence>